<dbReference type="SUPFAM" id="SSF53271">
    <property type="entry name" value="PRTase-like"/>
    <property type="match status" value="1"/>
</dbReference>
<dbReference type="Proteomes" id="UP001525890">
    <property type="component" value="Unassembled WGS sequence"/>
</dbReference>
<dbReference type="InterPro" id="IPR000836">
    <property type="entry name" value="PRTase_dom"/>
</dbReference>
<accession>A0ABT2MW11</accession>
<protein>
    <submittedName>
        <fullName evidence="2">Phosphoribosyltransferase</fullName>
    </submittedName>
</protein>
<gene>
    <name evidence="2" type="ORF">NG799_14750</name>
</gene>
<evidence type="ECO:0000259" key="1">
    <source>
        <dbReference type="Pfam" id="PF00156"/>
    </source>
</evidence>
<feature type="domain" description="Phosphoribosyltransferase" evidence="1">
    <location>
        <begin position="14"/>
        <end position="184"/>
    </location>
</feature>
<dbReference type="Gene3D" id="3.40.50.2020">
    <property type="match status" value="1"/>
</dbReference>
<keyword evidence="2" id="KW-0328">Glycosyltransferase</keyword>
<dbReference type="CDD" id="cd06223">
    <property type="entry name" value="PRTases_typeI"/>
    <property type="match status" value="1"/>
</dbReference>
<dbReference type="Pfam" id="PF00156">
    <property type="entry name" value="Pribosyltran"/>
    <property type="match status" value="1"/>
</dbReference>
<dbReference type="Gene3D" id="3.30.1310.20">
    <property type="entry name" value="PRTase-like"/>
    <property type="match status" value="1"/>
</dbReference>
<reference evidence="2 3" key="1">
    <citation type="journal article" date="2022" name="Front. Microbiol.">
        <title>High genomic differentiation and limited gene flow indicate recent cryptic speciation within the genus Laspinema (cyanobacteria).</title>
        <authorList>
            <person name="Stanojkovic A."/>
            <person name="Skoupy S."/>
            <person name="Skaloud P."/>
            <person name="Dvorak P."/>
        </authorList>
    </citation>
    <scope>NUCLEOTIDE SEQUENCE [LARGE SCALE GENOMIC DNA]</scope>
    <source>
        <strain evidence="2 3">D2a</strain>
    </source>
</reference>
<keyword evidence="3" id="KW-1185">Reference proteome</keyword>
<evidence type="ECO:0000313" key="2">
    <source>
        <dbReference type="EMBL" id="MCT7967597.1"/>
    </source>
</evidence>
<comment type="caution">
    <text evidence="2">The sequence shown here is derived from an EMBL/GenBank/DDBJ whole genome shotgun (WGS) entry which is preliminary data.</text>
</comment>
<dbReference type="InterPro" id="IPR029057">
    <property type="entry name" value="PRTase-like"/>
</dbReference>
<dbReference type="GO" id="GO:0016757">
    <property type="term" value="F:glycosyltransferase activity"/>
    <property type="evidence" value="ECO:0007669"/>
    <property type="project" value="UniProtKB-KW"/>
</dbReference>
<dbReference type="EMBL" id="JAMXFF010000021">
    <property type="protein sequence ID" value="MCT7967597.1"/>
    <property type="molecule type" value="Genomic_DNA"/>
</dbReference>
<sequence length="217" mass="23779">MIPAPLFRDRADAGQQLAEAVIQQLTEIDPDLKRMKPIVYALPRGGLPIAAPLAQRLGCPLDIIVAKKITRPENPELALGAVTADGEVLWGRQRLLRYQVRKTAQQEAQAKAQGQWSQMASACPQVDPTGALALVVDDGIATGMTMAVAVQALRQRNLAQIWICVPVAPEELVDEISRWCDRLLVLATPHPFMSVSRFYEAFPQVEMSEAIAYLSGQ</sequence>
<name>A0ABT2MW11_9CYAN</name>
<keyword evidence="2" id="KW-0808">Transferase</keyword>
<organism evidence="2 3">
    <name type="scientific">Laspinema palackyanum D2a</name>
    <dbReference type="NCBI Taxonomy" id="2953684"/>
    <lineage>
        <taxon>Bacteria</taxon>
        <taxon>Bacillati</taxon>
        <taxon>Cyanobacteriota</taxon>
        <taxon>Cyanophyceae</taxon>
        <taxon>Oscillatoriophycideae</taxon>
        <taxon>Oscillatoriales</taxon>
        <taxon>Laspinemataceae</taxon>
        <taxon>Laspinema</taxon>
        <taxon>Laspinema palackyanum</taxon>
    </lineage>
</organism>
<proteinExistence type="predicted"/>
<evidence type="ECO:0000313" key="3">
    <source>
        <dbReference type="Proteomes" id="UP001525890"/>
    </source>
</evidence>